<keyword evidence="3" id="KW-1185">Reference proteome</keyword>
<evidence type="ECO:0000313" key="2">
    <source>
        <dbReference type="EMBL" id="ETO35906.1"/>
    </source>
</evidence>
<dbReference type="AlphaFoldDB" id="X6PCJ9"/>
<accession>X6PCJ9</accession>
<protein>
    <submittedName>
        <fullName evidence="2">Uncharacterized protein</fullName>
    </submittedName>
</protein>
<dbReference type="Proteomes" id="UP000023152">
    <property type="component" value="Unassembled WGS sequence"/>
</dbReference>
<organism evidence="2 3">
    <name type="scientific">Reticulomyxa filosa</name>
    <dbReference type="NCBI Taxonomy" id="46433"/>
    <lineage>
        <taxon>Eukaryota</taxon>
        <taxon>Sar</taxon>
        <taxon>Rhizaria</taxon>
        <taxon>Retaria</taxon>
        <taxon>Foraminifera</taxon>
        <taxon>Monothalamids</taxon>
        <taxon>Reticulomyxidae</taxon>
        <taxon>Reticulomyxa</taxon>
    </lineage>
</organism>
<evidence type="ECO:0000256" key="1">
    <source>
        <dbReference type="SAM" id="MobiDB-lite"/>
    </source>
</evidence>
<proteinExistence type="predicted"/>
<dbReference type="EMBL" id="ASPP01001175">
    <property type="protein sequence ID" value="ETO35906.1"/>
    <property type="molecule type" value="Genomic_DNA"/>
</dbReference>
<feature type="region of interest" description="Disordered" evidence="1">
    <location>
        <begin position="16"/>
        <end position="66"/>
    </location>
</feature>
<name>X6PCJ9_RETFI</name>
<gene>
    <name evidence="2" type="ORF">RFI_01159</name>
</gene>
<sequence length="138" mass="15900">MQAPQDRAQIQIQIQTQTQIQVQGKEKRQKQKQRPRPTQGLRQQNTKSKLLRKPNSTRKQSPMNGKAVIAQAVAPLAAWKDHTWNRHMPVIDVSGKQTTKDVIRGPPKRKEHSSGIITTIQFVCLFFFLKKKKKKTKP</sequence>
<comment type="caution">
    <text evidence="2">The sequence shown here is derived from an EMBL/GenBank/DDBJ whole genome shotgun (WGS) entry which is preliminary data.</text>
</comment>
<reference evidence="2 3" key="1">
    <citation type="journal article" date="2013" name="Curr. Biol.">
        <title>The Genome of the Foraminiferan Reticulomyxa filosa.</title>
        <authorList>
            <person name="Glockner G."/>
            <person name="Hulsmann N."/>
            <person name="Schleicher M."/>
            <person name="Noegel A.A."/>
            <person name="Eichinger L."/>
            <person name="Gallinger C."/>
            <person name="Pawlowski J."/>
            <person name="Sierra R."/>
            <person name="Euteneuer U."/>
            <person name="Pillet L."/>
            <person name="Moustafa A."/>
            <person name="Platzer M."/>
            <person name="Groth M."/>
            <person name="Szafranski K."/>
            <person name="Schliwa M."/>
        </authorList>
    </citation>
    <scope>NUCLEOTIDE SEQUENCE [LARGE SCALE GENOMIC DNA]</scope>
</reference>
<evidence type="ECO:0000313" key="3">
    <source>
        <dbReference type="Proteomes" id="UP000023152"/>
    </source>
</evidence>